<organism evidence="1 2">
    <name type="scientific">Candidatus Rhabdochlamydia porcellionis</name>
    <dbReference type="NCBI Taxonomy" id="225148"/>
    <lineage>
        <taxon>Bacteria</taxon>
        <taxon>Pseudomonadati</taxon>
        <taxon>Chlamydiota</taxon>
        <taxon>Chlamydiia</taxon>
        <taxon>Parachlamydiales</taxon>
        <taxon>Candidatus Rhabdochlamydiaceae</taxon>
        <taxon>Candidatus Rhabdochlamydia</taxon>
    </lineage>
</organism>
<name>A0ABX8Z0N8_9BACT</name>
<accession>A0ABX8Z0N8</accession>
<sequence length="117" mass="11991">MSIHFPLQSLQGPFHAVGLVKPNEPVTVNSIAKPIFETMQAGTNYIASKLTLNKLAKAGIILGAVQAMSSIPTADAGLICFSWCMGICLGSSTGTGGAFAPFCTATCLAFCGPTPTP</sequence>
<reference evidence="1 2" key="1">
    <citation type="submission" date="2021-05" db="EMBL/GenBank/DDBJ databases">
        <title>Ecology and evolution of chlamydial symbionts of arthropods.</title>
        <authorList>
            <person name="Halter T."/>
            <person name="Sixt B.S."/>
            <person name="Toenshoff E.R."/>
            <person name="Koestlbacher S."/>
            <person name="Schulz F."/>
            <person name="Kostanjsek R."/>
            <person name="Collingro A."/>
            <person name="Hendrickx F."/>
            <person name="Horn M."/>
        </authorList>
    </citation>
    <scope>NUCLEOTIDE SEQUENCE [LARGE SCALE GENOMIC DNA]</scope>
    <source>
        <strain evidence="1 2">15C</strain>
    </source>
</reference>
<dbReference type="EMBL" id="CP075585">
    <property type="protein sequence ID" value="QZA59217.1"/>
    <property type="molecule type" value="Genomic_DNA"/>
</dbReference>
<proteinExistence type="predicted"/>
<gene>
    <name evidence="1" type="ORF">RHAB15C_0001102</name>
</gene>
<protein>
    <submittedName>
        <fullName evidence="1">Uncharacterized protein</fullName>
    </submittedName>
</protein>
<evidence type="ECO:0000313" key="2">
    <source>
        <dbReference type="Proteomes" id="UP000822862"/>
    </source>
</evidence>
<keyword evidence="2" id="KW-1185">Reference proteome</keyword>
<dbReference type="Proteomes" id="UP000822862">
    <property type="component" value="Chromosome"/>
</dbReference>
<evidence type="ECO:0000313" key="1">
    <source>
        <dbReference type="EMBL" id="QZA59217.1"/>
    </source>
</evidence>
<dbReference type="RefSeq" id="WP_194845261.1">
    <property type="nucleotide sequence ID" value="NZ_CP075585.1"/>
</dbReference>